<sequence>MFELEIIKADSLKEVNLITVEARLLGSIDSPLIKTVFVDKEHKDKCFFLKGPMFVDGPNVKRAKDYLYLAFDGTNYTPEDMIGRVLVPLQE</sequence>
<evidence type="ECO:0000313" key="2">
    <source>
        <dbReference type="Proteomes" id="UP000565468"/>
    </source>
</evidence>
<protein>
    <submittedName>
        <fullName evidence="1">Uncharacterized protein</fullName>
    </submittedName>
</protein>
<dbReference type="RefSeq" id="WP_169503771.1">
    <property type="nucleotide sequence ID" value="NZ_JABBPN010000003.1"/>
</dbReference>
<dbReference type="Proteomes" id="UP000565468">
    <property type="component" value="Unassembled WGS sequence"/>
</dbReference>
<name>A0A848M4F8_PAELE</name>
<keyword evidence="2" id="KW-1185">Reference proteome</keyword>
<evidence type="ECO:0000313" key="1">
    <source>
        <dbReference type="EMBL" id="NMO94992.1"/>
    </source>
</evidence>
<organism evidence="1 2">
    <name type="scientific">Paenibacillus lemnae</name>
    <dbReference type="NCBI Taxonomy" id="1330551"/>
    <lineage>
        <taxon>Bacteria</taxon>
        <taxon>Bacillati</taxon>
        <taxon>Bacillota</taxon>
        <taxon>Bacilli</taxon>
        <taxon>Bacillales</taxon>
        <taxon>Paenibacillaceae</taxon>
        <taxon>Paenibacillus</taxon>
    </lineage>
</organism>
<dbReference type="AlphaFoldDB" id="A0A848M4F8"/>
<dbReference type="EMBL" id="JABBPN010000003">
    <property type="protein sequence ID" value="NMO94992.1"/>
    <property type="molecule type" value="Genomic_DNA"/>
</dbReference>
<proteinExistence type="predicted"/>
<accession>A0A848M4F8</accession>
<comment type="caution">
    <text evidence="1">The sequence shown here is derived from an EMBL/GenBank/DDBJ whole genome shotgun (WGS) entry which is preliminary data.</text>
</comment>
<reference evidence="1 2" key="1">
    <citation type="submission" date="2020-04" db="EMBL/GenBank/DDBJ databases">
        <title>Paenibacillus algicola sp. nov., a novel marine bacterium producing alginate lyase.</title>
        <authorList>
            <person name="Huang H."/>
        </authorList>
    </citation>
    <scope>NUCLEOTIDE SEQUENCE [LARGE SCALE GENOMIC DNA]</scope>
    <source>
        <strain evidence="1 2">L7-75</strain>
    </source>
</reference>
<gene>
    <name evidence="1" type="ORF">HII30_04200</name>
</gene>